<dbReference type="GO" id="GO:0006400">
    <property type="term" value="P:tRNA modification"/>
    <property type="evidence" value="ECO:0007669"/>
    <property type="project" value="UniProtKB-UniRule"/>
</dbReference>
<dbReference type="GO" id="GO:0005524">
    <property type="term" value="F:ATP binding"/>
    <property type="evidence" value="ECO:0007669"/>
    <property type="project" value="UniProtKB-UniRule"/>
</dbReference>
<dbReference type="PANTHER" id="PTHR43033">
    <property type="entry name" value="TRNA(ILE)-LYSIDINE SYNTHASE-RELATED"/>
    <property type="match status" value="1"/>
</dbReference>
<evidence type="ECO:0000259" key="7">
    <source>
        <dbReference type="Pfam" id="PF01171"/>
    </source>
</evidence>
<dbReference type="RefSeq" id="WP_066712372.1">
    <property type="nucleotide sequence ID" value="NZ_JARFNM010000001.1"/>
</dbReference>
<dbReference type="HAMAP" id="MF_01161">
    <property type="entry name" value="tRNA_Ile_lys_synt"/>
    <property type="match status" value="1"/>
</dbReference>
<comment type="function">
    <text evidence="6">Ligates lysine onto the cytidine present at position 34 of the AUA codon-specific tRNA(Ile) that contains the anticodon CAU, in an ATP-dependent manner. Cytidine is converted to lysidine, thus changing the amino acid specificity of the tRNA from methionine to isoleucine.</text>
</comment>
<dbReference type="EMBL" id="LSCV01000002">
    <property type="protein sequence ID" value="KXB42438.1"/>
    <property type="molecule type" value="Genomic_DNA"/>
</dbReference>
<sequence length="511" mass="58482">MQVQKLESEFREILAEFEHEQAKLGTKHYLVACSGGADSLALWQLLASNLALAKHVTLVHIWHNLRKEAEFEYYNLKTQVDALQGQLLAFSVDVNAYAKVMHFSEEVAARELRRMAFSWASTYYTKVEHNSCYLCLAQHLDDQAETVFNHCLKGTGMRGLAGIWPLKEHCVDLETIKLAAQADYIQIIPEADIAKAELEHFLDTQTDDLTYTAWRPLLKFTKADLLAYVKARGLNYADDQSNKDTHYERNFLRQTILPAVLTKFPKAASKLANLASLAQTELEVTDYLLQTNLELNKQVVNLSKSINLPGKDQALAITFQPDSTSILPIKLVQFYWQRLLAELLPDLLITQRQLKVVESFILKAWTKPSKQIQFFSLNKQTIVVLLDRCLVVYVSPDLHLADKKLATDLVIAKCKPFFLAYYGKLLPLASNWPQYFELIGDLSASLELRAAQKGDYLLVEQKQLALEAYFKRLPLPSFLYSELLVLVKKNTQHVQHLFFRNLRKKVEFKAK</sequence>
<feature type="domain" description="tRNA(Ile)-lysidine/2-thiocytidine synthase N-terminal" evidence="7">
    <location>
        <begin position="29"/>
        <end position="254"/>
    </location>
</feature>
<keyword evidence="6" id="KW-0963">Cytoplasm</keyword>
<evidence type="ECO:0000256" key="1">
    <source>
        <dbReference type="ARBA" id="ARBA00022598"/>
    </source>
</evidence>
<dbReference type="GO" id="GO:0005737">
    <property type="term" value="C:cytoplasm"/>
    <property type="evidence" value="ECO:0007669"/>
    <property type="project" value="UniProtKB-SubCell"/>
</dbReference>
<dbReference type="Gene3D" id="3.40.50.620">
    <property type="entry name" value="HUPs"/>
    <property type="match status" value="1"/>
</dbReference>
<dbReference type="NCBIfam" id="TIGR02432">
    <property type="entry name" value="lysidine_TilS_N"/>
    <property type="match status" value="1"/>
</dbReference>
<proteinExistence type="inferred from homology"/>
<keyword evidence="3 6" id="KW-0547">Nucleotide-binding</keyword>
<name>A0A133YGX1_9FIRM</name>
<comment type="catalytic activity">
    <reaction evidence="5 6">
        <text>cytidine(34) in tRNA(Ile2) + L-lysine + ATP = lysidine(34) in tRNA(Ile2) + AMP + diphosphate + H(+)</text>
        <dbReference type="Rhea" id="RHEA:43744"/>
        <dbReference type="Rhea" id="RHEA-COMP:10625"/>
        <dbReference type="Rhea" id="RHEA-COMP:10670"/>
        <dbReference type="ChEBI" id="CHEBI:15378"/>
        <dbReference type="ChEBI" id="CHEBI:30616"/>
        <dbReference type="ChEBI" id="CHEBI:32551"/>
        <dbReference type="ChEBI" id="CHEBI:33019"/>
        <dbReference type="ChEBI" id="CHEBI:82748"/>
        <dbReference type="ChEBI" id="CHEBI:83665"/>
        <dbReference type="ChEBI" id="CHEBI:456215"/>
        <dbReference type="EC" id="6.3.4.19"/>
    </reaction>
</comment>
<dbReference type="Proteomes" id="UP000070080">
    <property type="component" value="Unassembled WGS sequence"/>
</dbReference>
<evidence type="ECO:0000256" key="3">
    <source>
        <dbReference type="ARBA" id="ARBA00022741"/>
    </source>
</evidence>
<dbReference type="InterPro" id="IPR012795">
    <property type="entry name" value="tRNA_Ile_lys_synt_N"/>
</dbReference>
<reference evidence="9" key="1">
    <citation type="submission" date="2016-01" db="EMBL/GenBank/DDBJ databases">
        <authorList>
            <person name="Mitreva M."/>
            <person name="Pepin K.H."/>
            <person name="Mihindukulasuriya K.A."/>
            <person name="Fulton R."/>
            <person name="Fronick C."/>
            <person name="O'Laughlin M."/>
            <person name="Miner T."/>
            <person name="Herter B."/>
            <person name="Rosa B.A."/>
            <person name="Cordes M."/>
            <person name="Tomlinson C."/>
            <person name="Wollam A."/>
            <person name="Palsikar V.B."/>
            <person name="Mardis E.R."/>
            <person name="Wilson R.K."/>
        </authorList>
    </citation>
    <scope>NUCLEOTIDE SEQUENCE [LARGE SCALE GENOMIC DNA]</scope>
    <source>
        <strain evidence="9">KA00274</strain>
    </source>
</reference>
<dbReference type="STRING" id="1497955.HMPREF1872_00109"/>
<comment type="caution">
    <text evidence="8">The sequence shown here is derived from an EMBL/GenBank/DDBJ whole genome shotgun (WGS) entry which is preliminary data.</text>
</comment>
<keyword evidence="2 6" id="KW-0819">tRNA processing</keyword>
<evidence type="ECO:0000313" key="9">
    <source>
        <dbReference type="Proteomes" id="UP000070080"/>
    </source>
</evidence>
<evidence type="ECO:0000256" key="4">
    <source>
        <dbReference type="ARBA" id="ARBA00022840"/>
    </source>
</evidence>
<organism evidence="8 9">
    <name type="scientific">Amygdalobacter nucleatus</name>
    <dbReference type="NCBI Taxonomy" id="3029274"/>
    <lineage>
        <taxon>Bacteria</taxon>
        <taxon>Bacillati</taxon>
        <taxon>Bacillota</taxon>
        <taxon>Clostridia</taxon>
        <taxon>Eubacteriales</taxon>
        <taxon>Oscillospiraceae</taxon>
        <taxon>Amygdalobacter</taxon>
    </lineage>
</organism>
<gene>
    <name evidence="6" type="primary">tilS</name>
    <name evidence="8" type="ORF">HMPREF1872_00109</name>
</gene>
<protein>
    <recommendedName>
        <fullName evidence="6">tRNA(Ile)-lysidine synthase</fullName>
        <ecNumber evidence="6">6.3.4.19</ecNumber>
    </recommendedName>
    <alternativeName>
        <fullName evidence="6">tRNA(Ile)-2-lysyl-cytidine synthase</fullName>
    </alternativeName>
    <alternativeName>
        <fullName evidence="6">tRNA(Ile)-lysidine synthetase</fullName>
    </alternativeName>
</protein>
<dbReference type="CDD" id="cd01992">
    <property type="entry name" value="TilS_N"/>
    <property type="match status" value="1"/>
</dbReference>
<evidence type="ECO:0000256" key="5">
    <source>
        <dbReference type="ARBA" id="ARBA00048539"/>
    </source>
</evidence>
<dbReference type="InterPro" id="IPR012094">
    <property type="entry name" value="tRNA_Ile_lys_synt"/>
</dbReference>
<keyword evidence="4 6" id="KW-0067">ATP-binding</keyword>
<dbReference type="Pfam" id="PF01171">
    <property type="entry name" value="ATP_bind_3"/>
    <property type="match status" value="1"/>
</dbReference>
<dbReference type="PANTHER" id="PTHR43033:SF1">
    <property type="entry name" value="TRNA(ILE)-LYSIDINE SYNTHASE-RELATED"/>
    <property type="match status" value="1"/>
</dbReference>
<feature type="binding site" evidence="6">
    <location>
        <begin position="34"/>
        <end position="39"/>
    </location>
    <ligand>
        <name>ATP</name>
        <dbReference type="ChEBI" id="CHEBI:30616"/>
    </ligand>
</feature>
<accession>A0A133YGX1</accession>
<evidence type="ECO:0000313" key="8">
    <source>
        <dbReference type="EMBL" id="KXB42438.1"/>
    </source>
</evidence>
<comment type="subcellular location">
    <subcellularLocation>
        <location evidence="6">Cytoplasm</location>
    </subcellularLocation>
</comment>
<dbReference type="EC" id="6.3.4.19" evidence="6"/>
<evidence type="ECO:0000256" key="2">
    <source>
        <dbReference type="ARBA" id="ARBA00022694"/>
    </source>
</evidence>
<dbReference type="PATRIC" id="fig|1497955.3.peg.109"/>
<dbReference type="GO" id="GO:0032267">
    <property type="term" value="F:tRNA(Ile)-lysidine synthase activity"/>
    <property type="evidence" value="ECO:0007669"/>
    <property type="project" value="UniProtKB-EC"/>
</dbReference>
<evidence type="ECO:0000256" key="6">
    <source>
        <dbReference type="HAMAP-Rule" id="MF_01161"/>
    </source>
</evidence>
<dbReference type="InterPro" id="IPR011063">
    <property type="entry name" value="TilS/TtcA_N"/>
</dbReference>
<keyword evidence="1 6" id="KW-0436">Ligase</keyword>
<dbReference type="OrthoDB" id="9807403at2"/>
<dbReference type="SUPFAM" id="SSF52402">
    <property type="entry name" value="Adenine nucleotide alpha hydrolases-like"/>
    <property type="match status" value="1"/>
</dbReference>
<keyword evidence="9" id="KW-1185">Reference proteome</keyword>
<comment type="domain">
    <text evidence="6">The N-terminal region contains the highly conserved SGGXDS motif, predicted to be a P-loop motif involved in ATP binding.</text>
</comment>
<dbReference type="InterPro" id="IPR014729">
    <property type="entry name" value="Rossmann-like_a/b/a_fold"/>
</dbReference>
<comment type="similarity">
    <text evidence="6">Belongs to the tRNA(Ile)-lysidine synthase family.</text>
</comment>
<dbReference type="AlphaFoldDB" id="A0A133YGX1"/>